<protein>
    <submittedName>
        <fullName evidence="1">Uncharacterized protein</fullName>
    </submittedName>
</protein>
<gene>
    <name evidence="1" type="ORF">TNCV_3875841</name>
</gene>
<comment type="caution">
    <text evidence="1">The sequence shown here is derived from an EMBL/GenBank/DDBJ whole genome shotgun (WGS) entry which is preliminary data.</text>
</comment>
<sequence length="173" mass="19174">MQLESIGARNTPNFTILKNDHPSFLDILIFELVLELIEHCSPIQSFDGVVLDTTLDSLSVTTVNEFIPTIQWLTVWEICKALDMKAKFVPLPGTTVLPRTPHMCVAVTTTVSVIGSFSVRKICQALDLPATYDSNFIRTTVFRKPDKPIPVVKSTAVFELCKALNLTAKLAPQ</sequence>
<proteinExistence type="predicted"/>
<name>A0A8X6SSW6_TRICX</name>
<dbReference type="AlphaFoldDB" id="A0A8X6SSW6"/>
<organism evidence="1 2">
    <name type="scientific">Trichonephila clavipes</name>
    <name type="common">Golden silk orbweaver</name>
    <name type="synonym">Nephila clavipes</name>
    <dbReference type="NCBI Taxonomy" id="2585209"/>
    <lineage>
        <taxon>Eukaryota</taxon>
        <taxon>Metazoa</taxon>
        <taxon>Ecdysozoa</taxon>
        <taxon>Arthropoda</taxon>
        <taxon>Chelicerata</taxon>
        <taxon>Arachnida</taxon>
        <taxon>Araneae</taxon>
        <taxon>Araneomorphae</taxon>
        <taxon>Entelegynae</taxon>
        <taxon>Araneoidea</taxon>
        <taxon>Nephilidae</taxon>
        <taxon>Trichonephila</taxon>
    </lineage>
</organism>
<accession>A0A8X6SSW6</accession>
<keyword evidence="2" id="KW-1185">Reference proteome</keyword>
<dbReference type="Proteomes" id="UP000887159">
    <property type="component" value="Unassembled WGS sequence"/>
</dbReference>
<evidence type="ECO:0000313" key="2">
    <source>
        <dbReference type="Proteomes" id="UP000887159"/>
    </source>
</evidence>
<reference evidence="1" key="1">
    <citation type="submission" date="2020-08" db="EMBL/GenBank/DDBJ databases">
        <title>Multicomponent nature underlies the extraordinary mechanical properties of spider dragline silk.</title>
        <authorList>
            <person name="Kono N."/>
            <person name="Nakamura H."/>
            <person name="Mori M."/>
            <person name="Yoshida Y."/>
            <person name="Ohtoshi R."/>
            <person name="Malay A.D."/>
            <person name="Moran D.A.P."/>
            <person name="Tomita M."/>
            <person name="Numata K."/>
            <person name="Arakawa K."/>
        </authorList>
    </citation>
    <scope>NUCLEOTIDE SEQUENCE</scope>
</reference>
<dbReference type="EMBL" id="BMAU01021350">
    <property type="protein sequence ID" value="GFY18896.1"/>
    <property type="molecule type" value="Genomic_DNA"/>
</dbReference>
<evidence type="ECO:0000313" key="1">
    <source>
        <dbReference type="EMBL" id="GFY18896.1"/>
    </source>
</evidence>